<keyword evidence="2" id="KW-1185">Reference proteome</keyword>
<sequence length="66" mass="8096">MRVKCILCDQINKLEDETLEAKRLRNRPIHTYMCTNCHERIRIRTEERKKSTSFHLYQTPKEVDEF</sequence>
<name>A0ABU8H9U0_9BACI</name>
<protein>
    <submittedName>
        <fullName evidence="1">YlaI family protein</fullName>
    </submittedName>
</protein>
<dbReference type="EMBL" id="JBBAXC010000002">
    <property type="protein sequence ID" value="MEI5906022.1"/>
    <property type="molecule type" value="Genomic_DNA"/>
</dbReference>
<reference evidence="1 2" key="1">
    <citation type="journal article" date="2018" name="J. Microbiol.">
        <title>Bacillus spongiae sp. nov., isolated from sponge of Jeju Island.</title>
        <authorList>
            <person name="Lee G.E."/>
            <person name="Im W.T."/>
            <person name="Park J.S."/>
        </authorList>
    </citation>
    <scope>NUCLEOTIDE SEQUENCE [LARGE SCALE GENOMIC DNA]</scope>
    <source>
        <strain evidence="1 2">135PIL107-10</strain>
    </source>
</reference>
<dbReference type="RefSeq" id="WP_336585447.1">
    <property type="nucleotide sequence ID" value="NZ_JBBAXC010000002.1"/>
</dbReference>
<dbReference type="Proteomes" id="UP001312865">
    <property type="component" value="Unassembled WGS sequence"/>
</dbReference>
<gene>
    <name evidence="1" type="ORF">WAK64_02925</name>
</gene>
<proteinExistence type="predicted"/>
<evidence type="ECO:0000313" key="2">
    <source>
        <dbReference type="Proteomes" id="UP001312865"/>
    </source>
</evidence>
<comment type="caution">
    <text evidence="1">The sequence shown here is derived from an EMBL/GenBank/DDBJ whole genome shotgun (WGS) entry which is preliminary data.</text>
</comment>
<dbReference type="Pfam" id="PF09963">
    <property type="entry name" value="DUF2197"/>
    <property type="match status" value="1"/>
</dbReference>
<accession>A0ABU8H9U0</accession>
<organism evidence="1 2">
    <name type="scientific">Bacillus spongiae</name>
    <dbReference type="NCBI Taxonomy" id="2683610"/>
    <lineage>
        <taxon>Bacteria</taxon>
        <taxon>Bacillati</taxon>
        <taxon>Bacillota</taxon>
        <taxon>Bacilli</taxon>
        <taxon>Bacillales</taxon>
        <taxon>Bacillaceae</taxon>
        <taxon>Bacillus</taxon>
    </lineage>
</organism>
<evidence type="ECO:0000313" key="1">
    <source>
        <dbReference type="EMBL" id="MEI5906022.1"/>
    </source>
</evidence>
<dbReference type="InterPro" id="IPR019241">
    <property type="entry name" value="DUF2197"/>
</dbReference>